<dbReference type="Pfam" id="PF05960">
    <property type="entry name" value="DUF885"/>
    <property type="match status" value="1"/>
</dbReference>
<keyword evidence="2" id="KW-0732">Signal</keyword>
<evidence type="ECO:0000256" key="2">
    <source>
        <dbReference type="SAM" id="SignalP"/>
    </source>
</evidence>
<dbReference type="InterPro" id="IPR010281">
    <property type="entry name" value="DUF885"/>
</dbReference>
<proteinExistence type="predicted"/>
<evidence type="ECO:0000313" key="4">
    <source>
        <dbReference type="Proteomes" id="UP001501310"/>
    </source>
</evidence>
<dbReference type="PROSITE" id="PS51257">
    <property type="entry name" value="PROKAR_LIPOPROTEIN"/>
    <property type="match status" value="1"/>
</dbReference>
<accession>A0ABP7RIW8</accession>
<gene>
    <name evidence="3" type="ORF">GCM10022211_04730</name>
</gene>
<feature type="signal peptide" evidence="2">
    <location>
        <begin position="1"/>
        <end position="18"/>
    </location>
</feature>
<dbReference type="PANTHER" id="PTHR33361:SF16">
    <property type="entry name" value="DUF885 DOMAIN-CONTAINING PROTEIN"/>
    <property type="match status" value="1"/>
</dbReference>
<feature type="chain" id="PRO_5047045628" evidence="2">
    <location>
        <begin position="19"/>
        <end position="619"/>
    </location>
</feature>
<dbReference type="PANTHER" id="PTHR33361">
    <property type="entry name" value="GLR0591 PROTEIN"/>
    <property type="match status" value="1"/>
</dbReference>
<evidence type="ECO:0000256" key="1">
    <source>
        <dbReference type="SAM" id="MobiDB-lite"/>
    </source>
</evidence>
<dbReference type="Proteomes" id="UP001501310">
    <property type="component" value="Unassembled WGS sequence"/>
</dbReference>
<reference evidence="4" key="1">
    <citation type="journal article" date="2019" name="Int. J. Syst. Evol. Microbiol.">
        <title>The Global Catalogue of Microorganisms (GCM) 10K type strain sequencing project: providing services to taxonomists for standard genome sequencing and annotation.</title>
        <authorList>
            <consortium name="The Broad Institute Genomics Platform"/>
            <consortium name="The Broad Institute Genome Sequencing Center for Infectious Disease"/>
            <person name="Wu L."/>
            <person name="Ma J."/>
        </authorList>
    </citation>
    <scope>NUCLEOTIDE SEQUENCE [LARGE SCALE GENOMIC DNA]</scope>
    <source>
        <strain evidence="4">JCM 16603</strain>
    </source>
</reference>
<dbReference type="RefSeq" id="WP_344708557.1">
    <property type="nucleotide sequence ID" value="NZ_BAAAZD010000001.1"/>
</dbReference>
<evidence type="ECO:0000313" key="3">
    <source>
        <dbReference type="EMBL" id="GAA3998148.1"/>
    </source>
</evidence>
<organism evidence="3 4">
    <name type="scientific">Sphingomonas humi</name>
    <dbReference type="NCBI Taxonomy" id="335630"/>
    <lineage>
        <taxon>Bacteria</taxon>
        <taxon>Pseudomonadati</taxon>
        <taxon>Pseudomonadota</taxon>
        <taxon>Alphaproteobacteria</taxon>
        <taxon>Sphingomonadales</taxon>
        <taxon>Sphingomonadaceae</taxon>
        <taxon>Sphingomonas</taxon>
    </lineage>
</organism>
<protein>
    <submittedName>
        <fullName evidence="3">DUF885 domain-containing protein</fullName>
    </submittedName>
</protein>
<name>A0ABP7RIW8_9SPHN</name>
<feature type="region of interest" description="Disordered" evidence="1">
    <location>
        <begin position="19"/>
        <end position="39"/>
    </location>
</feature>
<dbReference type="EMBL" id="BAAAZD010000001">
    <property type="protein sequence ID" value="GAA3998148.1"/>
    <property type="molecule type" value="Genomic_DNA"/>
</dbReference>
<sequence length="619" mass="69370">MRRSLLLASLLLAGCATTSPDPLIAPPPEPTVAAASADAAPVPAHNPELAAFFDEYDKASLALSPLSKAYRGIKDADYGKWDEVSDAAEERARELNQRIVEEMRRRFPRASLSPQDQLSFDLLEYRRARAESIWPYRKNGLVFDQMNGAQSDGPAFLINIHKVDNVADAEAYVSRITAIATFLDQSIAESQRRAANGVLAPKWVYPYVIADSRNLIRGAPFDSGKDNDLWADFKTKVGKLQTDEATKTRLIEAGRTAMVRDMKPAYQRVITAMQAQQAKAKSDDGIWRFANGAAEYQARLKYYTTTDLTPDQVHELGLAQVARIHAEMTALKDKVGFKGSLQDFFKFMREDKRFYYPNTAAGKQMYLDESLKAQAAVQAALPRFFGRLPKAPLLVKPVEAFREKSAGKAFYQDPPPDGSRPGTYYVNLYDMNNMPSTEVEALFCHEGIPGHHLQGALLSELGKGEVPPFRQFSGYTATDEGWGLYAEKLCKEMGLYQDPYRDFGRLQLELHRAIRLVVDSGIHHKRWTREQAIKYVEDNSADAKGGIVKAIERYVVYPGQATAYMVGKLKIEELRAKAKTELGTKYDDRQFHDTILLAGSMPLSMLEARVDEWIARTRA</sequence>
<comment type="caution">
    <text evidence="3">The sequence shown here is derived from an EMBL/GenBank/DDBJ whole genome shotgun (WGS) entry which is preliminary data.</text>
</comment>
<keyword evidence="4" id="KW-1185">Reference proteome</keyword>